<evidence type="ECO:0000256" key="2">
    <source>
        <dbReference type="SAM" id="MobiDB-lite"/>
    </source>
</evidence>
<name>A0A9N9ERQ3_9GLOM</name>
<organism evidence="3 4">
    <name type="scientific">Cetraspora pellucida</name>
    <dbReference type="NCBI Taxonomy" id="1433469"/>
    <lineage>
        <taxon>Eukaryota</taxon>
        <taxon>Fungi</taxon>
        <taxon>Fungi incertae sedis</taxon>
        <taxon>Mucoromycota</taxon>
        <taxon>Glomeromycotina</taxon>
        <taxon>Glomeromycetes</taxon>
        <taxon>Diversisporales</taxon>
        <taxon>Gigasporaceae</taxon>
        <taxon>Cetraspora</taxon>
    </lineage>
</organism>
<feature type="region of interest" description="Disordered" evidence="2">
    <location>
        <begin position="1"/>
        <end position="41"/>
    </location>
</feature>
<keyword evidence="4" id="KW-1185">Reference proteome</keyword>
<protein>
    <submittedName>
        <fullName evidence="3">24409_t:CDS:1</fullName>
    </submittedName>
</protein>
<reference evidence="3" key="1">
    <citation type="submission" date="2021-06" db="EMBL/GenBank/DDBJ databases">
        <authorList>
            <person name="Kallberg Y."/>
            <person name="Tangrot J."/>
            <person name="Rosling A."/>
        </authorList>
    </citation>
    <scope>NUCLEOTIDE SEQUENCE</scope>
    <source>
        <strain evidence="3">FL966</strain>
    </source>
</reference>
<sequence length="141" mass="16432">MADIEHQQSSSKRIHNEHAKVSSQKRRDKEKENSEKLRASLLPTPYASKNVTKADLLLNAALCINRLSEENKRLNKEKEEYCNNIKRLLTLNGEREILINKREYVLNEVNIDEVVRLSGKIEILDNELNKLNVLFNEVIHK</sequence>
<dbReference type="Proteomes" id="UP000789759">
    <property type="component" value="Unassembled WGS sequence"/>
</dbReference>
<keyword evidence="1" id="KW-0175">Coiled coil</keyword>
<accession>A0A9N9ERQ3</accession>
<gene>
    <name evidence="3" type="ORF">CPELLU_LOCUS10893</name>
</gene>
<feature type="compositionally biased region" description="Basic and acidic residues" evidence="2">
    <location>
        <begin position="14"/>
        <end position="38"/>
    </location>
</feature>
<dbReference type="EMBL" id="CAJVQA010009253">
    <property type="protein sequence ID" value="CAG8682820.1"/>
    <property type="molecule type" value="Genomic_DNA"/>
</dbReference>
<evidence type="ECO:0000313" key="3">
    <source>
        <dbReference type="EMBL" id="CAG8682820.1"/>
    </source>
</evidence>
<dbReference type="SUPFAM" id="SSF47459">
    <property type="entry name" value="HLH, helix-loop-helix DNA-binding domain"/>
    <property type="match status" value="1"/>
</dbReference>
<dbReference type="OrthoDB" id="10520797at2759"/>
<proteinExistence type="predicted"/>
<dbReference type="Gene3D" id="4.10.280.10">
    <property type="entry name" value="Helix-loop-helix DNA-binding domain"/>
    <property type="match status" value="1"/>
</dbReference>
<comment type="caution">
    <text evidence="3">The sequence shown here is derived from an EMBL/GenBank/DDBJ whole genome shotgun (WGS) entry which is preliminary data.</text>
</comment>
<dbReference type="AlphaFoldDB" id="A0A9N9ERQ3"/>
<dbReference type="InterPro" id="IPR036638">
    <property type="entry name" value="HLH_DNA-bd_sf"/>
</dbReference>
<evidence type="ECO:0000313" key="4">
    <source>
        <dbReference type="Proteomes" id="UP000789759"/>
    </source>
</evidence>
<dbReference type="GO" id="GO:0046983">
    <property type="term" value="F:protein dimerization activity"/>
    <property type="evidence" value="ECO:0007669"/>
    <property type="project" value="InterPro"/>
</dbReference>
<evidence type="ECO:0000256" key="1">
    <source>
        <dbReference type="SAM" id="Coils"/>
    </source>
</evidence>
<feature type="coiled-coil region" evidence="1">
    <location>
        <begin position="57"/>
        <end position="91"/>
    </location>
</feature>